<dbReference type="KEGG" id="agv:OJF2_03260"/>
<protein>
    <submittedName>
        <fullName evidence="2">Uncharacterized protein</fullName>
    </submittedName>
</protein>
<keyword evidence="1" id="KW-0812">Transmembrane</keyword>
<organism evidence="2 3">
    <name type="scientific">Aquisphaera giovannonii</name>
    <dbReference type="NCBI Taxonomy" id="406548"/>
    <lineage>
        <taxon>Bacteria</taxon>
        <taxon>Pseudomonadati</taxon>
        <taxon>Planctomycetota</taxon>
        <taxon>Planctomycetia</taxon>
        <taxon>Isosphaerales</taxon>
        <taxon>Isosphaeraceae</taxon>
        <taxon>Aquisphaera</taxon>
    </lineage>
</organism>
<feature type="transmembrane region" description="Helical" evidence="1">
    <location>
        <begin position="51"/>
        <end position="74"/>
    </location>
</feature>
<evidence type="ECO:0000256" key="1">
    <source>
        <dbReference type="SAM" id="Phobius"/>
    </source>
</evidence>
<dbReference type="RefSeq" id="WP_148590628.1">
    <property type="nucleotide sequence ID" value="NZ_CP042997.1"/>
</dbReference>
<accession>A0A5B9VUS6</accession>
<proteinExistence type="predicted"/>
<dbReference type="Proteomes" id="UP000324233">
    <property type="component" value="Chromosome"/>
</dbReference>
<keyword evidence="3" id="KW-1185">Reference proteome</keyword>
<evidence type="ECO:0000313" key="3">
    <source>
        <dbReference type="Proteomes" id="UP000324233"/>
    </source>
</evidence>
<evidence type="ECO:0000313" key="2">
    <source>
        <dbReference type="EMBL" id="QEH31859.1"/>
    </source>
</evidence>
<gene>
    <name evidence="2" type="ORF">OJF2_03260</name>
</gene>
<dbReference type="AlphaFoldDB" id="A0A5B9VUS6"/>
<keyword evidence="1" id="KW-1133">Transmembrane helix</keyword>
<name>A0A5B9VUS6_9BACT</name>
<sequence length="90" mass="9099">MAGFDVLRKARVASVPSIAGLLLGGRALGGTALRGRELGPWPAANNPADPSLRLLGAILMIFAASLCMLAVGYITDTTRLGDGAGPAPRA</sequence>
<dbReference type="EMBL" id="CP042997">
    <property type="protein sequence ID" value="QEH31859.1"/>
    <property type="molecule type" value="Genomic_DNA"/>
</dbReference>
<keyword evidence="1" id="KW-0472">Membrane</keyword>
<reference evidence="2 3" key="1">
    <citation type="submission" date="2019-08" db="EMBL/GenBank/DDBJ databases">
        <title>Deep-cultivation of Planctomycetes and their phenomic and genomic characterization uncovers novel biology.</title>
        <authorList>
            <person name="Wiegand S."/>
            <person name="Jogler M."/>
            <person name="Boedeker C."/>
            <person name="Pinto D."/>
            <person name="Vollmers J."/>
            <person name="Rivas-Marin E."/>
            <person name="Kohn T."/>
            <person name="Peeters S.H."/>
            <person name="Heuer A."/>
            <person name="Rast P."/>
            <person name="Oberbeckmann S."/>
            <person name="Bunk B."/>
            <person name="Jeske O."/>
            <person name="Meyerdierks A."/>
            <person name="Storesund J.E."/>
            <person name="Kallscheuer N."/>
            <person name="Luecker S."/>
            <person name="Lage O.M."/>
            <person name="Pohl T."/>
            <person name="Merkel B.J."/>
            <person name="Hornburger P."/>
            <person name="Mueller R.-W."/>
            <person name="Bruemmer F."/>
            <person name="Labrenz M."/>
            <person name="Spormann A.M."/>
            <person name="Op den Camp H."/>
            <person name="Overmann J."/>
            <person name="Amann R."/>
            <person name="Jetten M.S.M."/>
            <person name="Mascher T."/>
            <person name="Medema M.H."/>
            <person name="Devos D.P."/>
            <person name="Kaster A.-K."/>
            <person name="Ovreas L."/>
            <person name="Rohde M."/>
            <person name="Galperin M.Y."/>
            <person name="Jogler C."/>
        </authorList>
    </citation>
    <scope>NUCLEOTIDE SEQUENCE [LARGE SCALE GENOMIC DNA]</scope>
    <source>
        <strain evidence="2 3">OJF2</strain>
    </source>
</reference>